<evidence type="ECO:0000313" key="2">
    <source>
        <dbReference type="Proteomes" id="UP001169217"/>
    </source>
</evidence>
<evidence type="ECO:0000313" key="1">
    <source>
        <dbReference type="EMBL" id="KAK0381667.1"/>
    </source>
</evidence>
<dbReference type="EMBL" id="JARUPT010000015">
    <property type="protein sequence ID" value="KAK0381667.1"/>
    <property type="molecule type" value="Genomic_DNA"/>
</dbReference>
<sequence>MADRNLQQVLTQLKTKGSSLPYTESSALLSKAKLHLLQLNALT</sequence>
<accession>A0ABQ9QCW0</accession>
<dbReference type="Proteomes" id="UP001169217">
    <property type="component" value="Unassembled WGS sequence"/>
</dbReference>
<proteinExistence type="predicted"/>
<organism evidence="1 2">
    <name type="scientific">Colletotrichum limetticola</name>
    <dbReference type="NCBI Taxonomy" id="1209924"/>
    <lineage>
        <taxon>Eukaryota</taxon>
        <taxon>Fungi</taxon>
        <taxon>Dikarya</taxon>
        <taxon>Ascomycota</taxon>
        <taxon>Pezizomycotina</taxon>
        <taxon>Sordariomycetes</taxon>
        <taxon>Hypocreomycetidae</taxon>
        <taxon>Glomerellales</taxon>
        <taxon>Glomerellaceae</taxon>
        <taxon>Colletotrichum</taxon>
        <taxon>Colletotrichum acutatum species complex</taxon>
    </lineage>
</organism>
<feature type="non-terminal residue" evidence="1">
    <location>
        <position position="43"/>
    </location>
</feature>
<name>A0ABQ9QCW0_9PEZI</name>
<reference evidence="1" key="1">
    <citation type="submission" date="2023-04" db="EMBL/GenBank/DDBJ databases">
        <title>Colletotrichum limetticola genome sequence.</title>
        <authorList>
            <person name="Baroncelli R."/>
        </authorList>
    </citation>
    <scope>NUCLEOTIDE SEQUENCE</scope>
    <source>
        <strain evidence="1">KLA-Anderson</strain>
    </source>
</reference>
<keyword evidence="2" id="KW-1185">Reference proteome</keyword>
<protein>
    <submittedName>
        <fullName evidence="1">GANP/Nin1/mts3/eIF-3 p25 family protein</fullName>
    </submittedName>
</protein>
<gene>
    <name evidence="1" type="ORF">CLIM01_01033</name>
</gene>
<comment type="caution">
    <text evidence="1">The sequence shown here is derived from an EMBL/GenBank/DDBJ whole genome shotgun (WGS) entry which is preliminary data.</text>
</comment>